<dbReference type="PANTHER" id="PTHR45649">
    <property type="entry name" value="AMINO-ACID PERMEASE BAT1"/>
    <property type="match status" value="1"/>
</dbReference>
<comment type="subcellular location">
    <subcellularLocation>
        <location evidence="1">Membrane</location>
        <topology evidence="1">Multi-pass membrane protein</topology>
    </subcellularLocation>
</comment>
<feature type="transmembrane region" description="Helical" evidence="7">
    <location>
        <begin position="454"/>
        <end position="474"/>
    </location>
</feature>
<keyword evidence="9" id="KW-1185">Reference proteome</keyword>
<keyword evidence="5 7" id="KW-0472">Membrane</keyword>
<keyword evidence="2" id="KW-0813">Transport</keyword>
<evidence type="ECO:0000313" key="8">
    <source>
        <dbReference type="EMBL" id="KEQ85489.1"/>
    </source>
</evidence>
<dbReference type="Proteomes" id="UP000030706">
    <property type="component" value="Unassembled WGS sequence"/>
</dbReference>
<feature type="transmembrane region" description="Helical" evidence="7">
    <location>
        <begin position="480"/>
        <end position="503"/>
    </location>
</feature>
<dbReference type="GeneID" id="40747605"/>
<gene>
    <name evidence="8" type="ORF">M438DRAFT_344802</name>
</gene>
<evidence type="ECO:0000256" key="4">
    <source>
        <dbReference type="ARBA" id="ARBA00022989"/>
    </source>
</evidence>
<dbReference type="OrthoDB" id="3257095at2759"/>
<evidence type="ECO:0000256" key="6">
    <source>
        <dbReference type="SAM" id="MobiDB-lite"/>
    </source>
</evidence>
<reference evidence="8 9" key="1">
    <citation type="journal article" date="2014" name="BMC Genomics">
        <title>Genome sequencing of four Aureobasidium pullulans varieties: biotechnological potential, stress tolerance, and description of new species.</title>
        <authorList>
            <person name="Gostin Ar C."/>
            <person name="Ohm R.A."/>
            <person name="Kogej T."/>
            <person name="Sonjak S."/>
            <person name="Turk M."/>
            <person name="Zajc J."/>
            <person name="Zalar P."/>
            <person name="Grube M."/>
            <person name="Sun H."/>
            <person name="Han J."/>
            <person name="Sharma A."/>
            <person name="Chiniquy J."/>
            <person name="Ngan C.Y."/>
            <person name="Lipzen A."/>
            <person name="Barry K."/>
            <person name="Grigoriev I.V."/>
            <person name="Gunde-Cimerman N."/>
        </authorList>
    </citation>
    <scope>NUCLEOTIDE SEQUENCE [LARGE SCALE GENOMIC DNA]</scope>
    <source>
        <strain evidence="8 9">EXF-150</strain>
    </source>
</reference>
<evidence type="ECO:0000256" key="1">
    <source>
        <dbReference type="ARBA" id="ARBA00004141"/>
    </source>
</evidence>
<accession>A0A074XP98</accession>
<protein>
    <submittedName>
        <fullName evidence="8">Amino acid transporter</fullName>
    </submittedName>
</protein>
<feature type="transmembrane region" description="Helical" evidence="7">
    <location>
        <begin position="391"/>
        <end position="412"/>
    </location>
</feature>
<dbReference type="GO" id="GO:0016020">
    <property type="term" value="C:membrane"/>
    <property type="evidence" value="ECO:0007669"/>
    <property type="project" value="UniProtKB-SubCell"/>
</dbReference>
<name>A0A074XP98_AURPU</name>
<feature type="transmembrane region" description="Helical" evidence="7">
    <location>
        <begin position="159"/>
        <end position="180"/>
    </location>
</feature>
<evidence type="ECO:0000256" key="5">
    <source>
        <dbReference type="ARBA" id="ARBA00023136"/>
    </source>
</evidence>
<evidence type="ECO:0000256" key="2">
    <source>
        <dbReference type="ARBA" id="ARBA00022448"/>
    </source>
</evidence>
<feature type="transmembrane region" description="Helical" evidence="7">
    <location>
        <begin position="557"/>
        <end position="577"/>
    </location>
</feature>
<dbReference type="Gene3D" id="1.20.1740.10">
    <property type="entry name" value="Amino acid/polyamine transporter I"/>
    <property type="match status" value="1"/>
</dbReference>
<feature type="region of interest" description="Disordered" evidence="6">
    <location>
        <begin position="1"/>
        <end position="78"/>
    </location>
</feature>
<dbReference type="HOGENOM" id="CLU_004495_6_1_1"/>
<evidence type="ECO:0000313" key="9">
    <source>
        <dbReference type="Proteomes" id="UP000030706"/>
    </source>
</evidence>
<proteinExistence type="predicted"/>
<dbReference type="Pfam" id="PF13520">
    <property type="entry name" value="AA_permease_2"/>
    <property type="match status" value="1"/>
</dbReference>
<dbReference type="EMBL" id="KL584980">
    <property type="protein sequence ID" value="KEQ85489.1"/>
    <property type="molecule type" value="Genomic_DNA"/>
</dbReference>
<feature type="transmembrane region" description="Helical" evidence="7">
    <location>
        <begin position="243"/>
        <end position="265"/>
    </location>
</feature>
<evidence type="ECO:0000256" key="7">
    <source>
        <dbReference type="SAM" id="Phobius"/>
    </source>
</evidence>
<dbReference type="PANTHER" id="PTHR45649:SF4">
    <property type="entry name" value="TRANSPORTER, PUTATIVE (EUROFUNG)-RELATED"/>
    <property type="match status" value="1"/>
</dbReference>
<evidence type="ECO:0000256" key="3">
    <source>
        <dbReference type="ARBA" id="ARBA00022692"/>
    </source>
</evidence>
<feature type="compositionally biased region" description="Polar residues" evidence="6">
    <location>
        <begin position="51"/>
        <end position="78"/>
    </location>
</feature>
<dbReference type="AlphaFoldDB" id="A0A074XP98"/>
<feature type="transmembrane region" description="Helical" evidence="7">
    <location>
        <begin position="358"/>
        <end position="379"/>
    </location>
</feature>
<keyword evidence="4 7" id="KW-1133">Transmembrane helix</keyword>
<organism evidence="8 9">
    <name type="scientific">Aureobasidium pullulans EXF-150</name>
    <dbReference type="NCBI Taxonomy" id="1043002"/>
    <lineage>
        <taxon>Eukaryota</taxon>
        <taxon>Fungi</taxon>
        <taxon>Dikarya</taxon>
        <taxon>Ascomycota</taxon>
        <taxon>Pezizomycotina</taxon>
        <taxon>Dothideomycetes</taxon>
        <taxon>Dothideomycetidae</taxon>
        <taxon>Dothideales</taxon>
        <taxon>Saccotheciaceae</taxon>
        <taxon>Aureobasidium</taxon>
    </lineage>
</organism>
<dbReference type="InterPro" id="IPR002293">
    <property type="entry name" value="AA/rel_permease1"/>
</dbReference>
<feature type="transmembrane region" description="Helical" evidence="7">
    <location>
        <begin position="277"/>
        <end position="295"/>
    </location>
</feature>
<sequence>MQQDSIQKATSVDIIPQRKGSFLRPVTVRGDSFRSELDGSGKAGKPPRPISTGSLRPISTGTSTVHWPSSPAARSSYQPEWAQDTENVLLPAATVDDHGSPEDLKDMLRMGRTQEMRRVFRQFSLISFGCLSQCTWEFVLLNNNQALQAGGPALLFWSYIWSFAGSLLVTASLAEMCSMVPSSGGQYVWVSEFADKRCQSFLSYIAGYMTLIGWQCGNASGIFLTGSLIQCIITIYRPENGAIMWQTVVFLLPCVAFVILVNIYGGRAMAISQNISMSVHILALIAVVVIMWVLSPHIPTGRALFRIENTEWSSTALAMLAGQANMNYSCSYSDSPVHLSEEVQDAAIVVPKVIMRSLWISGICGLLVVVTFVFCIPSVADALSHPTGYSFLYVMQLSVPNGVIVCVLLVLLGLVGSSSIGFAAATARITYAFARDQGLPFSQWIGKVNKNRNIPINAVLLTAAVSVLLSLINLGSSSAFYGIVTLGQAAQSLSYILAIASVLYRRIKSPETLPKARWSLGGYWRPVIINTLAITFSMNSFIWSFSPPTLPVTSTNFNPSGALFVGALVLMMATYFLRAKRLYVPPVARTRDTPNWNLSHLSTGQNVQFLTIPEEF</sequence>
<feature type="transmembrane region" description="Helical" evidence="7">
    <location>
        <begin position="523"/>
        <end position="545"/>
    </location>
</feature>
<feature type="compositionally biased region" description="Polar residues" evidence="6">
    <location>
        <begin position="1"/>
        <end position="10"/>
    </location>
</feature>
<feature type="transmembrane region" description="Helical" evidence="7">
    <location>
        <begin position="119"/>
        <end position="139"/>
    </location>
</feature>
<dbReference type="RefSeq" id="XP_029761676.1">
    <property type="nucleotide sequence ID" value="XM_029905299.1"/>
</dbReference>
<keyword evidence="3 7" id="KW-0812">Transmembrane</keyword>
<dbReference type="GO" id="GO:0022857">
    <property type="term" value="F:transmembrane transporter activity"/>
    <property type="evidence" value="ECO:0007669"/>
    <property type="project" value="InterPro"/>
</dbReference>